<evidence type="ECO:0000256" key="3">
    <source>
        <dbReference type="ARBA" id="ARBA00012438"/>
    </source>
</evidence>
<dbReference type="SUPFAM" id="SSF55874">
    <property type="entry name" value="ATPase domain of HSP90 chaperone/DNA topoisomerase II/histidine kinase"/>
    <property type="match status" value="1"/>
</dbReference>
<dbReference type="PROSITE" id="PS50885">
    <property type="entry name" value="HAMP"/>
    <property type="match status" value="1"/>
</dbReference>
<sequence>MRHKLFGIFGKVFFYTLLILLLVISVMIGFFAEQFKSVVESTQREQIMGVFQTLINQAKGKNNNEIVQIAKEFHKKNASFEFCIISLDGKVLYKTEHFAIQEVKKNIPKANNVIVKEELSKKDRFNFTTSNEKIQFMTILSGDIRLLVSGPIFHTSIYQTFIKKTSIAFIFILIASIIASLLFAQRIAKPIQKIAEDAKRMSNLEDVPPPPSEGKDEIGALANDVYKMHKDLKMTIHKMGIEIDSRKEMEENQRYFFSAASHELKTPIAATSALLEGMLESVIEPEEYPETLRECLKMMAEQNKTVSEILEIVTLSNSAILQKKKRINLKTFITKNLTAYLTIAESKNQTVAIDVPERLNCELDPKLFGKVFSNVVLNAIQNTPEGGQIHIYTLENESFICLCVLNKNVRIPEEILPKLFEPFYRLDESRNRELGRSGLGLTIVKKTLDFMELSYALENTEQGVLFWVNLRKRTN</sequence>
<dbReference type="AlphaFoldDB" id="A0A6I4VPL3"/>
<evidence type="ECO:0000256" key="10">
    <source>
        <dbReference type="ARBA" id="ARBA00023012"/>
    </source>
</evidence>
<evidence type="ECO:0000256" key="6">
    <source>
        <dbReference type="ARBA" id="ARBA00022679"/>
    </source>
</evidence>
<gene>
    <name evidence="15" type="ORF">GSM42_07155</name>
</gene>
<dbReference type="PROSITE" id="PS50109">
    <property type="entry name" value="HIS_KIN"/>
    <property type="match status" value="1"/>
</dbReference>
<dbReference type="CDD" id="cd06225">
    <property type="entry name" value="HAMP"/>
    <property type="match status" value="1"/>
</dbReference>
<evidence type="ECO:0000256" key="11">
    <source>
        <dbReference type="ARBA" id="ARBA00023136"/>
    </source>
</evidence>
<dbReference type="Pfam" id="PF02518">
    <property type="entry name" value="HATPase_c"/>
    <property type="match status" value="1"/>
</dbReference>
<keyword evidence="9" id="KW-0067">ATP-binding</keyword>
<keyword evidence="8" id="KW-0418">Kinase</keyword>
<feature type="domain" description="HAMP" evidence="14">
    <location>
        <begin position="185"/>
        <end position="237"/>
    </location>
</feature>
<keyword evidence="12" id="KW-0812">Transmembrane</keyword>
<keyword evidence="7" id="KW-0547">Nucleotide-binding</keyword>
<dbReference type="InterPro" id="IPR003594">
    <property type="entry name" value="HATPase_dom"/>
</dbReference>
<feature type="domain" description="Histidine kinase" evidence="13">
    <location>
        <begin position="259"/>
        <end position="474"/>
    </location>
</feature>
<dbReference type="InterPro" id="IPR003660">
    <property type="entry name" value="HAMP_dom"/>
</dbReference>
<keyword evidence="11 12" id="KW-0472">Membrane</keyword>
<keyword evidence="10" id="KW-0902">Two-component regulatory system</keyword>
<evidence type="ECO:0000256" key="1">
    <source>
        <dbReference type="ARBA" id="ARBA00000085"/>
    </source>
</evidence>
<dbReference type="SMART" id="SM00387">
    <property type="entry name" value="HATPase_c"/>
    <property type="match status" value="1"/>
</dbReference>
<comment type="caution">
    <text evidence="15">The sequence shown here is derived from an EMBL/GenBank/DDBJ whole genome shotgun (WGS) entry which is preliminary data.</text>
</comment>
<keyword evidence="6" id="KW-0808">Transferase</keyword>
<dbReference type="SMART" id="SM00304">
    <property type="entry name" value="HAMP"/>
    <property type="match status" value="1"/>
</dbReference>
<evidence type="ECO:0000256" key="5">
    <source>
        <dbReference type="ARBA" id="ARBA00022553"/>
    </source>
</evidence>
<evidence type="ECO:0000313" key="15">
    <source>
        <dbReference type="EMBL" id="MXQ53509.1"/>
    </source>
</evidence>
<dbReference type="EC" id="2.7.13.3" evidence="3"/>
<evidence type="ECO:0000256" key="9">
    <source>
        <dbReference type="ARBA" id="ARBA00022840"/>
    </source>
</evidence>
<dbReference type="InterPro" id="IPR036890">
    <property type="entry name" value="HATPase_C_sf"/>
</dbReference>
<dbReference type="RefSeq" id="WP_160800872.1">
    <property type="nucleotide sequence ID" value="NZ_WUUL01000004.1"/>
</dbReference>
<evidence type="ECO:0000256" key="7">
    <source>
        <dbReference type="ARBA" id="ARBA00022741"/>
    </source>
</evidence>
<dbReference type="Pfam" id="PF00672">
    <property type="entry name" value="HAMP"/>
    <property type="match status" value="1"/>
</dbReference>
<dbReference type="Gene3D" id="6.10.340.10">
    <property type="match status" value="1"/>
</dbReference>
<evidence type="ECO:0000256" key="12">
    <source>
        <dbReference type="SAM" id="Phobius"/>
    </source>
</evidence>
<evidence type="ECO:0000259" key="14">
    <source>
        <dbReference type="PROSITE" id="PS50885"/>
    </source>
</evidence>
<comment type="catalytic activity">
    <reaction evidence="1">
        <text>ATP + protein L-histidine = ADP + protein N-phospho-L-histidine.</text>
        <dbReference type="EC" id="2.7.13.3"/>
    </reaction>
</comment>
<keyword evidence="12" id="KW-1133">Transmembrane helix</keyword>
<dbReference type="GO" id="GO:0005524">
    <property type="term" value="F:ATP binding"/>
    <property type="evidence" value="ECO:0007669"/>
    <property type="project" value="UniProtKB-KW"/>
</dbReference>
<keyword evidence="4" id="KW-1003">Cell membrane</keyword>
<evidence type="ECO:0000259" key="13">
    <source>
        <dbReference type="PROSITE" id="PS50109"/>
    </source>
</evidence>
<evidence type="ECO:0000313" key="16">
    <source>
        <dbReference type="Proteomes" id="UP000430692"/>
    </source>
</evidence>
<feature type="transmembrane region" description="Helical" evidence="12">
    <location>
        <begin position="12"/>
        <end position="32"/>
    </location>
</feature>
<dbReference type="PANTHER" id="PTHR45453">
    <property type="entry name" value="PHOSPHATE REGULON SENSOR PROTEIN PHOR"/>
    <property type="match status" value="1"/>
</dbReference>
<reference evidence="15 16" key="1">
    <citation type="submission" date="2019-12" db="EMBL/GenBank/DDBJ databases">
        <title>Whole-genome analyses of novel actinobacteria.</title>
        <authorList>
            <person name="Sahin N."/>
            <person name="Saygin H."/>
        </authorList>
    </citation>
    <scope>NUCLEOTIDE SEQUENCE [LARGE SCALE GENOMIC DNA]</scope>
    <source>
        <strain evidence="15 16">KC615</strain>
    </source>
</reference>
<keyword evidence="5" id="KW-0597">Phosphoprotein</keyword>
<dbReference type="InterPro" id="IPR003661">
    <property type="entry name" value="HisK_dim/P_dom"/>
</dbReference>
<organism evidence="15 16">
    <name type="scientific">Shimazuella alba</name>
    <dbReference type="NCBI Taxonomy" id="2690964"/>
    <lineage>
        <taxon>Bacteria</taxon>
        <taxon>Bacillati</taxon>
        <taxon>Bacillota</taxon>
        <taxon>Bacilli</taxon>
        <taxon>Bacillales</taxon>
        <taxon>Thermoactinomycetaceae</taxon>
        <taxon>Shimazuella</taxon>
    </lineage>
</organism>
<protein>
    <recommendedName>
        <fullName evidence="3">histidine kinase</fullName>
        <ecNumber evidence="3">2.7.13.3</ecNumber>
    </recommendedName>
</protein>
<dbReference type="Gene3D" id="3.30.565.10">
    <property type="entry name" value="Histidine kinase-like ATPase, C-terminal domain"/>
    <property type="match status" value="1"/>
</dbReference>
<dbReference type="PANTHER" id="PTHR45453:SF1">
    <property type="entry name" value="PHOSPHATE REGULON SENSOR PROTEIN PHOR"/>
    <property type="match status" value="1"/>
</dbReference>
<dbReference type="GO" id="GO:0004721">
    <property type="term" value="F:phosphoprotein phosphatase activity"/>
    <property type="evidence" value="ECO:0007669"/>
    <property type="project" value="TreeGrafter"/>
</dbReference>
<dbReference type="InterPro" id="IPR050351">
    <property type="entry name" value="BphY/WalK/GraS-like"/>
</dbReference>
<dbReference type="InterPro" id="IPR005467">
    <property type="entry name" value="His_kinase_dom"/>
</dbReference>
<name>A0A6I4VPL3_9BACL</name>
<dbReference type="CDD" id="cd00082">
    <property type="entry name" value="HisKA"/>
    <property type="match status" value="1"/>
</dbReference>
<evidence type="ECO:0000256" key="2">
    <source>
        <dbReference type="ARBA" id="ARBA00004651"/>
    </source>
</evidence>
<dbReference type="InterPro" id="IPR036097">
    <property type="entry name" value="HisK_dim/P_sf"/>
</dbReference>
<evidence type="ECO:0000256" key="8">
    <source>
        <dbReference type="ARBA" id="ARBA00022777"/>
    </source>
</evidence>
<dbReference type="GO" id="GO:0016036">
    <property type="term" value="P:cellular response to phosphate starvation"/>
    <property type="evidence" value="ECO:0007669"/>
    <property type="project" value="TreeGrafter"/>
</dbReference>
<dbReference type="SUPFAM" id="SSF158472">
    <property type="entry name" value="HAMP domain-like"/>
    <property type="match status" value="1"/>
</dbReference>
<comment type="subcellular location">
    <subcellularLocation>
        <location evidence="2">Cell membrane</location>
        <topology evidence="2">Multi-pass membrane protein</topology>
    </subcellularLocation>
</comment>
<dbReference type="EMBL" id="WUUL01000004">
    <property type="protein sequence ID" value="MXQ53509.1"/>
    <property type="molecule type" value="Genomic_DNA"/>
</dbReference>
<dbReference type="GO" id="GO:0005886">
    <property type="term" value="C:plasma membrane"/>
    <property type="evidence" value="ECO:0007669"/>
    <property type="project" value="UniProtKB-SubCell"/>
</dbReference>
<dbReference type="SUPFAM" id="SSF47384">
    <property type="entry name" value="Homodimeric domain of signal transducing histidine kinase"/>
    <property type="match status" value="1"/>
</dbReference>
<dbReference type="SMART" id="SM00388">
    <property type="entry name" value="HisKA"/>
    <property type="match status" value="1"/>
</dbReference>
<proteinExistence type="predicted"/>
<evidence type="ECO:0000256" key="4">
    <source>
        <dbReference type="ARBA" id="ARBA00022475"/>
    </source>
</evidence>
<dbReference type="Proteomes" id="UP000430692">
    <property type="component" value="Unassembled WGS sequence"/>
</dbReference>
<dbReference type="Gene3D" id="1.10.287.130">
    <property type="match status" value="1"/>
</dbReference>
<accession>A0A6I4VPL3</accession>
<dbReference type="Pfam" id="PF00512">
    <property type="entry name" value="HisKA"/>
    <property type="match status" value="1"/>
</dbReference>
<feature type="transmembrane region" description="Helical" evidence="12">
    <location>
        <begin position="166"/>
        <end position="184"/>
    </location>
</feature>
<dbReference type="GO" id="GO:0000155">
    <property type="term" value="F:phosphorelay sensor kinase activity"/>
    <property type="evidence" value="ECO:0007669"/>
    <property type="project" value="InterPro"/>
</dbReference>
<keyword evidence="16" id="KW-1185">Reference proteome</keyword>